<dbReference type="PANTHER" id="PTHR10009">
    <property type="entry name" value="PROTEIN YELLOW-RELATED"/>
    <property type="match status" value="1"/>
</dbReference>
<evidence type="ECO:0008006" key="6">
    <source>
        <dbReference type="Google" id="ProtNLM"/>
    </source>
</evidence>
<evidence type="ECO:0000313" key="5">
    <source>
        <dbReference type="Proteomes" id="UP001310890"/>
    </source>
</evidence>
<dbReference type="InterPro" id="IPR017996">
    <property type="entry name" value="MRJP/yellow-related"/>
</dbReference>
<dbReference type="InterPro" id="IPR011042">
    <property type="entry name" value="6-blade_b-propeller_TolB-like"/>
</dbReference>
<evidence type="ECO:0000313" key="4">
    <source>
        <dbReference type="EMBL" id="KAK5115771.1"/>
    </source>
</evidence>
<reference evidence="4" key="1">
    <citation type="submission" date="2023-08" db="EMBL/GenBank/DDBJ databases">
        <title>Black Yeasts Isolated from many extreme environments.</title>
        <authorList>
            <person name="Coleine C."/>
            <person name="Stajich J.E."/>
            <person name="Selbmann L."/>
        </authorList>
    </citation>
    <scope>NUCLEOTIDE SEQUENCE</scope>
    <source>
        <strain evidence="4">CCFEE 5401</strain>
    </source>
</reference>
<dbReference type="Pfam" id="PF03022">
    <property type="entry name" value="MRJP"/>
    <property type="match status" value="1"/>
</dbReference>
<dbReference type="Gene3D" id="2.120.10.30">
    <property type="entry name" value="TolB, C-terminal domain"/>
    <property type="match status" value="1"/>
</dbReference>
<evidence type="ECO:0000256" key="1">
    <source>
        <dbReference type="ARBA" id="ARBA00004613"/>
    </source>
</evidence>
<dbReference type="SUPFAM" id="SSF63829">
    <property type="entry name" value="Calcium-dependent phosphotriesterase"/>
    <property type="match status" value="1"/>
</dbReference>
<gene>
    <name evidence="4" type="ORF">LTR62_000860</name>
</gene>
<evidence type="ECO:0000256" key="3">
    <source>
        <dbReference type="ARBA" id="ARBA00022525"/>
    </source>
</evidence>
<evidence type="ECO:0000256" key="2">
    <source>
        <dbReference type="ARBA" id="ARBA00009127"/>
    </source>
</evidence>
<name>A0AAN7YST0_9PEZI</name>
<dbReference type="AlphaFoldDB" id="A0AAN7YST0"/>
<keyword evidence="3" id="KW-0964">Secreted</keyword>
<sequence>MSITVSSKGRMFSNYPGGLNANDTNNGSNGRYTIAELTSNTTESPYPSAQINNPPGGAINYTTYPPSAAGYANYFIGSQSIVIDSKDRAWVLDTGRVQTPNGTLVLASDGGPKLVGINLTNNTIFKTIVFPTTVAYPDSYLNDVRFDLRPNITASGQGVAYITDSSLEGRNGLIIADLGTGESWRHLDGHPSVHPVQQWLGYVWGVPLYAFNPGKPFGYNSFGSDGIALSADGETLYYKSVASRYLYSIPTARLRDNSAYSEILAQSAISNHGQTGITDGMETDTNNFIYHGNMEQNGISFFNPANGTDTLFVRDPRISWVDTMSVATDGYLYFTVNQLCFGTGFYPGTDRTVKPYVLFKVKLPDGGTKVS</sequence>
<dbReference type="EMBL" id="JAVRRL010000011">
    <property type="protein sequence ID" value="KAK5115771.1"/>
    <property type="molecule type" value="Genomic_DNA"/>
</dbReference>
<dbReference type="Proteomes" id="UP001310890">
    <property type="component" value="Unassembled WGS sequence"/>
</dbReference>
<accession>A0AAN7YST0</accession>
<proteinExistence type="inferred from homology"/>
<comment type="caution">
    <text evidence="4">The sequence shown here is derived from an EMBL/GenBank/DDBJ whole genome shotgun (WGS) entry which is preliminary data.</text>
</comment>
<protein>
    <recommendedName>
        <fullName evidence="6">Major royal jelly protein</fullName>
    </recommendedName>
</protein>
<dbReference type="PANTHER" id="PTHR10009:SF18">
    <property type="entry name" value="PROTEIN YELLOW-LIKE PROTEIN"/>
    <property type="match status" value="1"/>
</dbReference>
<dbReference type="GO" id="GO:0005576">
    <property type="term" value="C:extracellular region"/>
    <property type="evidence" value="ECO:0007669"/>
    <property type="project" value="UniProtKB-SubCell"/>
</dbReference>
<organism evidence="4 5">
    <name type="scientific">Meristemomyces frigidus</name>
    <dbReference type="NCBI Taxonomy" id="1508187"/>
    <lineage>
        <taxon>Eukaryota</taxon>
        <taxon>Fungi</taxon>
        <taxon>Dikarya</taxon>
        <taxon>Ascomycota</taxon>
        <taxon>Pezizomycotina</taxon>
        <taxon>Dothideomycetes</taxon>
        <taxon>Dothideomycetidae</taxon>
        <taxon>Mycosphaerellales</taxon>
        <taxon>Teratosphaeriaceae</taxon>
        <taxon>Meristemomyces</taxon>
    </lineage>
</organism>
<comment type="subcellular location">
    <subcellularLocation>
        <location evidence="1">Secreted</location>
    </subcellularLocation>
</comment>
<comment type="similarity">
    <text evidence="2">Belongs to the major royal jelly protein family.</text>
</comment>